<organism evidence="3 4">
    <name type="scientific">Fusibacter paucivorans</name>
    <dbReference type="NCBI Taxonomy" id="76009"/>
    <lineage>
        <taxon>Bacteria</taxon>
        <taxon>Bacillati</taxon>
        <taxon>Bacillota</taxon>
        <taxon>Clostridia</taxon>
        <taxon>Eubacteriales</taxon>
        <taxon>Eubacteriales Family XII. Incertae Sedis</taxon>
        <taxon>Fusibacter</taxon>
    </lineage>
</organism>
<name>A0ABS5PSZ7_9FIRM</name>
<dbReference type="EMBL" id="JAHBCL010000021">
    <property type="protein sequence ID" value="MBS7527494.1"/>
    <property type="molecule type" value="Genomic_DNA"/>
</dbReference>
<dbReference type="RefSeq" id="WP_213237356.1">
    <property type="nucleotide sequence ID" value="NZ_JAHBCL010000021.1"/>
</dbReference>
<dbReference type="InterPro" id="IPR014710">
    <property type="entry name" value="RmlC-like_jellyroll"/>
</dbReference>
<dbReference type="InterPro" id="IPR011051">
    <property type="entry name" value="RmlC_Cupin_sf"/>
</dbReference>
<dbReference type="SUPFAM" id="SSF47413">
    <property type="entry name" value="lambda repressor-like DNA-binding domains"/>
    <property type="match status" value="1"/>
</dbReference>
<keyword evidence="4" id="KW-1185">Reference proteome</keyword>
<dbReference type="InterPro" id="IPR001387">
    <property type="entry name" value="Cro/C1-type_HTH"/>
</dbReference>
<dbReference type="Pfam" id="PF07883">
    <property type="entry name" value="Cupin_2"/>
    <property type="match status" value="1"/>
</dbReference>
<protein>
    <submittedName>
        <fullName evidence="3">Helix-turn-helix transcriptional regulator</fullName>
    </submittedName>
</protein>
<evidence type="ECO:0000313" key="4">
    <source>
        <dbReference type="Proteomes" id="UP000746471"/>
    </source>
</evidence>
<feature type="domain" description="HTH cro/C1-type" evidence="2">
    <location>
        <begin position="11"/>
        <end position="65"/>
    </location>
</feature>
<dbReference type="CDD" id="cd00093">
    <property type="entry name" value="HTH_XRE"/>
    <property type="match status" value="1"/>
</dbReference>
<reference evidence="3 4" key="1">
    <citation type="submission" date="2021-05" db="EMBL/GenBank/DDBJ databases">
        <title>Fusibacter ferrireducens sp. nov., an anaerobic, sulfur- and Fe-reducing bacterium isolated from the mangrove sediment.</title>
        <authorList>
            <person name="Qiu D."/>
        </authorList>
    </citation>
    <scope>NUCLEOTIDE SEQUENCE [LARGE SCALE GENOMIC DNA]</scope>
    <source>
        <strain evidence="3 4">DSM 12116</strain>
    </source>
</reference>
<dbReference type="SUPFAM" id="SSF51182">
    <property type="entry name" value="RmlC-like cupins"/>
    <property type="match status" value="1"/>
</dbReference>
<dbReference type="SMART" id="SM00530">
    <property type="entry name" value="HTH_XRE"/>
    <property type="match status" value="1"/>
</dbReference>
<dbReference type="InterPro" id="IPR010982">
    <property type="entry name" value="Lambda_DNA-bd_dom_sf"/>
</dbReference>
<dbReference type="Gene3D" id="2.60.120.10">
    <property type="entry name" value="Jelly Rolls"/>
    <property type="match status" value="1"/>
</dbReference>
<dbReference type="Gene3D" id="1.10.260.40">
    <property type="entry name" value="lambda repressor-like DNA-binding domains"/>
    <property type="match status" value="1"/>
</dbReference>
<accession>A0ABS5PSZ7</accession>
<evidence type="ECO:0000256" key="1">
    <source>
        <dbReference type="ARBA" id="ARBA00023125"/>
    </source>
</evidence>
<keyword evidence="1" id="KW-0238">DNA-binding</keyword>
<sequence length="182" mass="20460">MINIDDIGKKLKKIRTDKNITLKQLSEKTSLSISFISQVERGVSSLTVTSLKKIADALGVSLNDVVTYKENDSYAYKKDHPVFLRMRNDYASHQIVSGKFDGKKLEGIIFTIAANTEMDSFAHEGEEFHYVIKGKADFYIDDVKYVVEAGDTIHFPSTIDHKICNSTDDEIVIMSVLTPSLF</sequence>
<dbReference type="PANTHER" id="PTHR46797:SF25">
    <property type="entry name" value="TRANSCRIPTIONAL REGULATOR"/>
    <property type="match status" value="1"/>
</dbReference>
<comment type="caution">
    <text evidence="3">The sequence shown here is derived from an EMBL/GenBank/DDBJ whole genome shotgun (WGS) entry which is preliminary data.</text>
</comment>
<dbReference type="Proteomes" id="UP000746471">
    <property type="component" value="Unassembled WGS sequence"/>
</dbReference>
<dbReference type="PANTHER" id="PTHR46797">
    <property type="entry name" value="HTH-TYPE TRANSCRIPTIONAL REGULATOR"/>
    <property type="match status" value="1"/>
</dbReference>
<dbReference type="InterPro" id="IPR013096">
    <property type="entry name" value="Cupin_2"/>
</dbReference>
<evidence type="ECO:0000259" key="2">
    <source>
        <dbReference type="PROSITE" id="PS50943"/>
    </source>
</evidence>
<dbReference type="Pfam" id="PF01381">
    <property type="entry name" value="HTH_3"/>
    <property type="match status" value="1"/>
</dbReference>
<dbReference type="InterPro" id="IPR050807">
    <property type="entry name" value="TransReg_Diox_bact_type"/>
</dbReference>
<evidence type="ECO:0000313" key="3">
    <source>
        <dbReference type="EMBL" id="MBS7527494.1"/>
    </source>
</evidence>
<dbReference type="PROSITE" id="PS50943">
    <property type="entry name" value="HTH_CROC1"/>
    <property type="match status" value="1"/>
</dbReference>
<gene>
    <name evidence="3" type="ORF">KHM83_12485</name>
</gene>
<proteinExistence type="predicted"/>
<dbReference type="CDD" id="cd02209">
    <property type="entry name" value="cupin_XRE_C"/>
    <property type="match status" value="1"/>
</dbReference>